<dbReference type="InterPro" id="IPR036987">
    <property type="entry name" value="SRA-YDG_sf"/>
</dbReference>
<dbReference type="InterPro" id="IPR045134">
    <property type="entry name" value="UHRF1/2-like"/>
</dbReference>
<evidence type="ECO:0000256" key="2">
    <source>
        <dbReference type="PROSITE-ProRule" id="PRU00358"/>
    </source>
</evidence>
<dbReference type="PROSITE" id="PS51015">
    <property type="entry name" value="YDG"/>
    <property type="match status" value="1"/>
</dbReference>
<feature type="compositionally biased region" description="Basic and acidic residues" evidence="3">
    <location>
        <begin position="64"/>
        <end position="74"/>
    </location>
</feature>
<dbReference type="Pfam" id="PF02182">
    <property type="entry name" value="SAD_SRA"/>
    <property type="match status" value="1"/>
</dbReference>
<feature type="compositionally biased region" description="Low complexity" evidence="3">
    <location>
        <begin position="127"/>
        <end position="144"/>
    </location>
</feature>
<dbReference type="GO" id="GO:0044027">
    <property type="term" value="P:negative regulation of gene expression via chromosomal CpG island methylation"/>
    <property type="evidence" value="ECO:0007669"/>
    <property type="project" value="TreeGrafter"/>
</dbReference>
<keyword evidence="6" id="KW-1185">Reference proteome</keyword>
<dbReference type="Proteomes" id="UP000038010">
    <property type="component" value="Unassembled WGS sequence"/>
</dbReference>
<evidence type="ECO:0000313" key="6">
    <source>
        <dbReference type="Proteomes" id="UP000038010"/>
    </source>
</evidence>
<proteinExistence type="predicted"/>
<feature type="domain" description="YDG" evidence="4">
    <location>
        <begin position="355"/>
        <end position="519"/>
    </location>
</feature>
<comment type="caution">
    <text evidence="5">The sequence shown here is derived from an EMBL/GenBank/DDBJ whole genome shotgun (WGS) entry which is preliminary data.</text>
</comment>
<name>A0A0N0NR43_9EURO</name>
<dbReference type="InterPro" id="IPR015947">
    <property type="entry name" value="PUA-like_sf"/>
</dbReference>
<organism evidence="5 6">
    <name type="scientific">Cyphellophora attinorum</name>
    <dbReference type="NCBI Taxonomy" id="1664694"/>
    <lineage>
        <taxon>Eukaryota</taxon>
        <taxon>Fungi</taxon>
        <taxon>Dikarya</taxon>
        <taxon>Ascomycota</taxon>
        <taxon>Pezizomycotina</taxon>
        <taxon>Eurotiomycetes</taxon>
        <taxon>Chaetothyriomycetidae</taxon>
        <taxon>Chaetothyriales</taxon>
        <taxon>Cyphellophoraceae</taxon>
        <taxon>Cyphellophora</taxon>
    </lineage>
</organism>
<dbReference type="GO" id="GO:0005634">
    <property type="term" value="C:nucleus"/>
    <property type="evidence" value="ECO:0007669"/>
    <property type="project" value="UniProtKB-SubCell"/>
</dbReference>
<dbReference type="AlphaFoldDB" id="A0A0N0NR43"/>
<feature type="region of interest" description="Disordered" evidence="3">
    <location>
        <begin position="64"/>
        <end position="170"/>
    </location>
</feature>
<dbReference type="SMART" id="SM00466">
    <property type="entry name" value="SRA"/>
    <property type="match status" value="1"/>
</dbReference>
<dbReference type="GO" id="GO:0016567">
    <property type="term" value="P:protein ubiquitination"/>
    <property type="evidence" value="ECO:0007669"/>
    <property type="project" value="TreeGrafter"/>
</dbReference>
<sequence length="562" mass="63671">MVRIKEEDRDGESTASSSRHMSHDIPPHQTPEPGEVPTEPAALRLPPCHPLWILQAAFAENDRVSRADMRKDTNAENTSIYGDFEGRRNPRTRRRPDDSHASTGSSHSSRSTDEENIEYISERRRFPSLSPTRHSSRTSSASSNRRPDGRASDCRPPNLSPAKFPPPVPDAKALEGPKRCECPIHLTCGVRDDNWIDCRILVPIWEKWRKAQREVDPWAQIPEDEIENFATPVAIRAICPLLDELANLLGTPRSIDAVCNDVRVWLWNMRMFSVREDDINAEDPIQRIDDFLSDYDAMTGRAKRLPDDIKEDLTIQLRKWQRGDFGVLPHRAFVRDGKGRWIRNANWNHRDGRFFGDGHLVNGQTFKNRRIMASEGAHAPPQAGISGNTRDGAYSVVMGLHEPSKQMVYADVDCGDTIYYISTALPLKEDDQDPPTNHFDPEDEALYVDPETATVGARALMISHETRQPVRVFRSYKAAPIVPNKPVKGFRYDGLYRVEDVVCLKQKRQIYRFKMVRLRGQGALRGMLAVSSNPRTAGTKKRREPSGGENAGSSRSVKRSRK</sequence>
<dbReference type="VEuPathDB" id="FungiDB:AB675_8619"/>
<comment type="subcellular location">
    <subcellularLocation>
        <location evidence="2">Nucleus</location>
    </subcellularLocation>
</comment>
<evidence type="ECO:0000256" key="1">
    <source>
        <dbReference type="ARBA" id="ARBA00023242"/>
    </source>
</evidence>
<feature type="region of interest" description="Disordered" evidence="3">
    <location>
        <begin position="1"/>
        <end position="43"/>
    </location>
</feature>
<dbReference type="PANTHER" id="PTHR14140">
    <property type="entry name" value="E3 UBIQUITIN-PROTEIN LIGASE UHRF-RELATED"/>
    <property type="match status" value="1"/>
</dbReference>
<feature type="region of interest" description="Disordered" evidence="3">
    <location>
        <begin position="529"/>
        <end position="562"/>
    </location>
</feature>
<accession>A0A0N0NR43</accession>
<dbReference type="GO" id="GO:0061630">
    <property type="term" value="F:ubiquitin protein ligase activity"/>
    <property type="evidence" value="ECO:0007669"/>
    <property type="project" value="TreeGrafter"/>
</dbReference>
<dbReference type="STRING" id="1664694.A0A0N0NR43"/>
<dbReference type="GeneID" id="28740959"/>
<gene>
    <name evidence="5" type="ORF">AB675_8619</name>
</gene>
<dbReference type="SUPFAM" id="SSF88697">
    <property type="entry name" value="PUA domain-like"/>
    <property type="match status" value="1"/>
</dbReference>
<evidence type="ECO:0000256" key="3">
    <source>
        <dbReference type="SAM" id="MobiDB-lite"/>
    </source>
</evidence>
<dbReference type="RefSeq" id="XP_018004362.1">
    <property type="nucleotide sequence ID" value="XM_018149079.1"/>
</dbReference>
<keyword evidence="1 2" id="KW-0539">Nucleus</keyword>
<evidence type="ECO:0000313" key="5">
    <source>
        <dbReference type="EMBL" id="KPI44399.1"/>
    </source>
</evidence>
<dbReference type="OrthoDB" id="2270193at2759"/>
<protein>
    <recommendedName>
        <fullName evidence="4">YDG domain-containing protein</fullName>
    </recommendedName>
</protein>
<dbReference type="PANTHER" id="PTHR14140:SF27">
    <property type="entry name" value="OS04G0289800 PROTEIN"/>
    <property type="match status" value="1"/>
</dbReference>
<dbReference type="Gene3D" id="2.30.280.10">
    <property type="entry name" value="SRA-YDG"/>
    <property type="match status" value="1"/>
</dbReference>
<evidence type="ECO:0000259" key="4">
    <source>
        <dbReference type="PROSITE" id="PS51015"/>
    </source>
</evidence>
<feature type="compositionally biased region" description="Basic and acidic residues" evidence="3">
    <location>
        <begin position="1"/>
        <end position="12"/>
    </location>
</feature>
<dbReference type="InterPro" id="IPR003105">
    <property type="entry name" value="SRA_YDG"/>
</dbReference>
<reference evidence="5 6" key="1">
    <citation type="submission" date="2015-06" db="EMBL/GenBank/DDBJ databases">
        <title>Draft genome of the ant-associated black yeast Phialophora attae CBS 131958.</title>
        <authorList>
            <person name="Moreno L.F."/>
            <person name="Stielow B.J."/>
            <person name="de Hoog S."/>
            <person name="Vicente V.A."/>
            <person name="Weiss V.A."/>
            <person name="de Vries M."/>
            <person name="Cruz L.M."/>
            <person name="Souza E.M."/>
        </authorList>
    </citation>
    <scope>NUCLEOTIDE SEQUENCE [LARGE SCALE GENOMIC DNA]</scope>
    <source>
        <strain evidence="5 6">CBS 131958</strain>
    </source>
</reference>
<dbReference type="EMBL" id="LFJN01000003">
    <property type="protein sequence ID" value="KPI44399.1"/>
    <property type="molecule type" value="Genomic_DNA"/>
</dbReference>